<dbReference type="AlphaFoldDB" id="A0A1M4U5P1"/>
<dbReference type="OrthoDB" id="997512at2"/>
<protein>
    <submittedName>
        <fullName evidence="1">Uncharacterized protein</fullName>
    </submittedName>
</protein>
<reference evidence="2" key="1">
    <citation type="submission" date="2016-11" db="EMBL/GenBank/DDBJ databases">
        <authorList>
            <person name="Varghese N."/>
            <person name="Submissions S."/>
        </authorList>
    </citation>
    <scope>NUCLEOTIDE SEQUENCE [LARGE SCALE GENOMIC DNA]</scope>
    <source>
        <strain evidence="2">DSM 27370</strain>
    </source>
</reference>
<evidence type="ECO:0000313" key="2">
    <source>
        <dbReference type="Proteomes" id="UP000184480"/>
    </source>
</evidence>
<name>A0A1M4U5P1_9BACT</name>
<evidence type="ECO:0000313" key="1">
    <source>
        <dbReference type="EMBL" id="SHE51993.1"/>
    </source>
</evidence>
<keyword evidence="2" id="KW-1185">Reference proteome</keyword>
<organism evidence="1 2">
    <name type="scientific">Dysgonomonas macrotermitis</name>
    <dbReference type="NCBI Taxonomy" id="1346286"/>
    <lineage>
        <taxon>Bacteria</taxon>
        <taxon>Pseudomonadati</taxon>
        <taxon>Bacteroidota</taxon>
        <taxon>Bacteroidia</taxon>
        <taxon>Bacteroidales</taxon>
        <taxon>Dysgonomonadaceae</taxon>
        <taxon>Dysgonomonas</taxon>
    </lineage>
</organism>
<proteinExistence type="predicted"/>
<accession>A0A1M4U5P1</accession>
<sequence>MPEVSQNNTDPSKAEKDRALLQPMIDAFVASARHTLEYNVTKYSIKRHESLFCIKSYYRKKLYKAIVELREFNKQNS</sequence>
<gene>
    <name evidence="1" type="ORF">SAMN05444362_101511</name>
</gene>
<dbReference type="RefSeq" id="WP_062175582.1">
    <property type="nucleotide sequence ID" value="NZ_BBXL01000001.1"/>
</dbReference>
<dbReference type="EMBL" id="FQUC01000001">
    <property type="protein sequence ID" value="SHE51993.1"/>
    <property type="molecule type" value="Genomic_DNA"/>
</dbReference>
<dbReference type="STRING" id="1346286.SAMN05444362_101511"/>
<dbReference type="Proteomes" id="UP000184480">
    <property type="component" value="Unassembled WGS sequence"/>
</dbReference>